<gene>
    <name evidence="1" type="ORF">M9458_041482</name>
</gene>
<dbReference type="Proteomes" id="UP001529510">
    <property type="component" value="Unassembled WGS sequence"/>
</dbReference>
<organism evidence="1 2">
    <name type="scientific">Cirrhinus mrigala</name>
    <name type="common">Mrigala</name>
    <dbReference type="NCBI Taxonomy" id="683832"/>
    <lineage>
        <taxon>Eukaryota</taxon>
        <taxon>Metazoa</taxon>
        <taxon>Chordata</taxon>
        <taxon>Craniata</taxon>
        <taxon>Vertebrata</taxon>
        <taxon>Euteleostomi</taxon>
        <taxon>Actinopterygii</taxon>
        <taxon>Neopterygii</taxon>
        <taxon>Teleostei</taxon>
        <taxon>Ostariophysi</taxon>
        <taxon>Cypriniformes</taxon>
        <taxon>Cyprinidae</taxon>
        <taxon>Labeoninae</taxon>
        <taxon>Labeonini</taxon>
        <taxon>Cirrhinus</taxon>
    </lineage>
</organism>
<comment type="caution">
    <text evidence="1">The sequence shown here is derived from an EMBL/GenBank/DDBJ whole genome shotgun (WGS) entry which is preliminary data.</text>
</comment>
<dbReference type="PANTHER" id="PTHR18867">
    <property type="entry name" value="RAD50"/>
    <property type="match status" value="1"/>
</dbReference>
<proteinExistence type="predicted"/>
<dbReference type="PANTHER" id="PTHR18867:SF12">
    <property type="entry name" value="DNA REPAIR PROTEIN RAD50"/>
    <property type="match status" value="1"/>
</dbReference>
<reference evidence="1 2" key="1">
    <citation type="submission" date="2024-05" db="EMBL/GenBank/DDBJ databases">
        <title>Genome sequencing and assembly of Indian major carp, Cirrhinus mrigala (Hamilton, 1822).</title>
        <authorList>
            <person name="Mohindra V."/>
            <person name="Chowdhury L.M."/>
            <person name="Lal K."/>
            <person name="Jena J.K."/>
        </authorList>
    </citation>
    <scope>NUCLEOTIDE SEQUENCE [LARGE SCALE GENOMIC DNA]</scope>
    <source>
        <strain evidence="1">CM1030</strain>
        <tissue evidence="1">Blood</tissue>
    </source>
</reference>
<sequence>RNFQLLIITHDEDFVELLGRSNYVEYFYRIRKNQDQCSEITMCNINTLNSYLH</sequence>
<keyword evidence="2" id="KW-1185">Reference proteome</keyword>
<evidence type="ECO:0000313" key="1">
    <source>
        <dbReference type="EMBL" id="KAL0162086.1"/>
    </source>
</evidence>
<dbReference type="AlphaFoldDB" id="A0ABD0NLJ2"/>
<name>A0ABD0NLJ2_CIRMR</name>
<protein>
    <submittedName>
        <fullName evidence="1">Uncharacterized protein</fullName>
    </submittedName>
</protein>
<feature type="non-terminal residue" evidence="1">
    <location>
        <position position="1"/>
    </location>
</feature>
<evidence type="ECO:0000313" key="2">
    <source>
        <dbReference type="Proteomes" id="UP001529510"/>
    </source>
</evidence>
<dbReference type="EMBL" id="JAMKFB020000021">
    <property type="protein sequence ID" value="KAL0162086.1"/>
    <property type="molecule type" value="Genomic_DNA"/>
</dbReference>
<accession>A0ABD0NLJ2</accession>